<keyword evidence="7" id="KW-1185">Reference proteome</keyword>
<dbReference type="PANTHER" id="PTHR13528">
    <property type="entry name" value="39S RIBOSOMAL PROTEIN L28, MITOCHONDRIAL"/>
    <property type="match status" value="1"/>
</dbReference>
<dbReference type="InterPro" id="IPR001383">
    <property type="entry name" value="Ribosomal_bL28_bact-type"/>
</dbReference>
<feature type="compositionally biased region" description="Polar residues" evidence="5">
    <location>
        <begin position="195"/>
        <end position="212"/>
    </location>
</feature>
<dbReference type="Pfam" id="PF00830">
    <property type="entry name" value="Ribosomal_L28"/>
    <property type="match status" value="1"/>
</dbReference>
<evidence type="ECO:0000256" key="5">
    <source>
        <dbReference type="SAM" id="MobiDB-lite"/>
    </source>
</evidence>
<keyword evidence="3" id="KW-0687">Ribonucleoprotein</keyword>
<evidence type="ECO:0000256" key="2">
    <source>
        <dbReference type="ARBA" id="ARBA00022980"/>
    </source>
</evidence>
<protein>
    <recommendedName>
        <fullName evidence="4">Large ribosomal subunit protein bL28c</fullName>
    </recommendedName>
</protein>
<reference evidence="6" key="1">
    <citation type="submission" date="2017-08" db="EMBL/GenBank/DDBJ databases">
        <authorList>
            <person name="Polle J.E."/>
            <person name="Barry K."/>
            <person name="Cushman J."/>
            <person name="Schmutz J."/>
            <person name="Tran D."/>
            <person name="Hathwaick L.T."/>
            <person name="Yim W.C."/>
            <person name="Jenkins J."/>
            <person name="Mckie-Krisberg Z.M."/>
            <person name="Prochnik S."/>
            <person name="Lindquist E."/>
            <person name="Dockter R.B."/>
            <person name="Adam C."/>
            <person name="Molina H."/>
            <person name="Bunkerborg J."/>
            <person name="Jin E."/>
            <person name="Buchheim M."/>
            <person name="Magnuson J."/>
        </authorList>
    </citation>
    <scope>NUCLEOTIDE SEQUENCE</scope>
    <source>
        <strain evidence="6">CCAP 19/18</strain>
    </source>
</reference>
<dbReference type="SUPFAM" id="SSF143800">
    <property type="entry name" value="L28p-like"/>
    <property type="match status" value="1"/>
</dbReference>
<feature type="region of interest" description="Disordered" evidence="5">
    <location>
        <begin position="187"/>
        <end position="212"/>
    </location>
</feature>
<comment type="similarity">
    <text evidence="1">Belongs to the bacterial ribosomal protein bL28 family.</text>
</comment>
<organism evidence="6 7">
    <name type="scientific">Dunaliella salina</name>
    <name type="common">Green alga</name>
    <name type="synonym">Protococcus salinus</name>
    <dbReference type="NCBI Taxonomy" id="3046"/>
    <lineage>
        <taxon>Eukaryota</taxon>
        <taxon>Viridiplantae</taxon>
        <taxon>Chlorophyta</taxon>
        <taxon>core chlorophytes</taxon>
        <taxon>Chlorophyceae</taxon>
        <taxon>CS clade</taxon>
        <taxon>Chlamydomonadales</taxon>
        <taxon>Dunaliellaceae</taxon>
        <taxon>Dunaliella</taxon>
    </lineage>
</organism>
<dbReference type="InterPro" id="IPR037147">
    <property type="entry name" value="Ribosomal_bL28_sf"/>
</dbReference>
<evidence type="ECO:0000313" key="7">
    <source>
        <dbReference type="Proteomes" id="UP000815325"/>
    </source>
</evidence>
<evidence type="ECO:0000256" key="4">
    <source>
        <dbReference type="ARBA" id="ARBA00035265"/>
    </source>
</evidence>
<sequence length="212" mass="23563">MCRHSMMLKSAFSGVAVAPRLRTSTPVAAKPAGSRTPVHIEAKKVCDLTGTKRNKANSICFSNKHSRKWQEPNLQHKKVFWPNGQRWVKLKITTRALKTIEKNGLDAMAAEAGVDLWKLPFEDARPQRLQYLAENKGKVPVAQNPRKMKNPEKLAASKKLPKYPVYEEGGRIVWIRPGAEELVFGKKDTPAAASSGEQPQQELKVNISGSGQ</sequence>
<dbReference type="Gene3D" id="2.30.170.40">
    <property type="entry name" value="Ribosomal protein L28/L24"/>
    <property type="match status" value="1"/>
</dbReference>
<dbReference type="GO" id="GO:0005840">
    <property type="term" value="C:ribosome"/>
    <property type="evidence" value="ECO:0007669"/>
    <property type="project" value="UniProtKB-KW"/>
</dbReference>
<comment type="caution">
    <text evidence="6">The sequence shown here is derived from an EMBL/GenBank/DDBJ whole genome shotgun (WGS) entry which is preliminary data.</text>
</comment>
<proteinExistence type="inferred from homology"/>
<name>A0ABQ7GGG3_DUNSA</name>
<evidence type="ECO:0000256" key="3">
    <source>
        <dbReference type="ARBA" id="ARBA00023274"/>
    </source>
</evidence>
<keyword evidence="2 6" id="KW-0689">Ribosomal protein</keyword>
<dbReference type="EMBL" id="MU069798">
    <property type="protein sequence ID" value="KAF5833667.1"/>
    <property type="molecule type" value="Genomic_DNA"/>
</dbReference>
<accession>A0ABQ7GGG3</accession>
<gene>
    <name evidence="6" type="ORF">DUNSADRAFT_9977</name>
</gene>
<dbReference type="Proteomes" id="UP000815325">
    <property type="component" value="Unassembled WGS sequence"/>
</dbReference>
<dbReference type="InterPro" id="IPR026569">
    <property type="entry name" value="Ribosomal_bL28"/>
</dbReference>
<evidence type="ECO:0000313" key="6">
    <source>
        <dbReference type="EMBL" id="KAF5833667.1"/>
    </source>
</evidence>
<evidence type="ECO:0000256" key="1">
    <source>
        <dbReference type="ARBA" id="ARBA00008760"/>
    </source>
</evidence>
<dbReference type="NCBIfam" id="TIGR00009">
    <property type="entry name" value="L28"/>
    <property type="match status" value="1"/>
</dbReference>
<dbReference type="HAMAP" id="MF_00373">
    <property type="entry name" value="Ribosomal_bL28"/>
    <property type="match status" value="1"/>
</dbReference>
<dbReference type="InterPro" id="IPR034704">
    <property type="entry name" value="Ribosomal_bL28/bL31-like_sf"/>
</dbReference>
<dbReference type="PANTHER" id="PTHR13528:SF2">
    <property type="entry name" value="LARGE RIBOSOMAL SUBUNIT PROTEIN BL28M"/>
    <property type="match status" value="1"/>
</dbReference>